<dbReference type="InterPro" id="IPR025713">
    <property type="entry name" value="MotB-like_N_dom"/>
</dbReference>
<dbReference type="InterPro" id="IPR036737">
    <property type="entry name" value="OmpA-like_sf"/>
</dbReference>
<reference evidence="7 8" key="1">
    <citation type="submission" date="2016-05" db="EMBL/GenBank/DDBJ databases">
        <authorList>
            <person name="Caceres A."/>
            <person name="Munoz I."/>
            <person name="Iraola G."/>
            <person name="Diaz-Viraque F."/>
            <person name="Greif G."/>
            <person name="Collado L."/>
        </authorList>
    </citation>
    <scope>NUCLEOTIDE SEQUENCE [LARGE SCALE GENOMIC DNA]</scope>
    <source>
        <strain evidence="7 8">WBE38</strain>
    </source>
</reference>
<comment type="subcellular location">
    <subcellularLocation>
        <location evidence="1">Cell membrane</location>
        <topology evidence="1">Single-pass membrane protein</topology>
    </subcellularLocation>
</comment>
<dbReference type="CDD" id="cd07185">
    <property type="entry name" value="OmpA_C-like"/>
    <property type="match status" value="1"/>
</dbReference>
<comment type="similarity">
    <text evidence="2">Belongs to the MotB family.</text>
</comment>
<evidence type="ECO:0000256" key="3">
    <source>
        <dbReference type="ARBA" id="ARBA00022475"/>
    </source>
</evidence>
<dbReference type="PROSITE" id="PS51123">
    <property type="entry name" value="OMPA_2"/>
    <property type="match status" value="1"/>
</dbReference>
<keyword evidence="7" id="KW-0282">Flagellum</keyword>
<keyword evidence="3" id="KW-1003">Cell membrane</keyword>
<dbReference type="InterPro" id="IPR006665">
    <property type="entry name" value="OmpA-like"/>
</dbReference>
<keyword evidence="6" id="KW-0472">Membrane</keyword>
<dbReference type="Pfam" id="PF00691">
    <property type="entry name" value="OmpA"/>
    <property type="match status" value="1"/>
</dbReference>
<evidence type="ECO:0000256" key="2">
    <source>
        <dbReference type="ARBA" id="ARBA00008914"/>
    </source>
</evidence>
<name>A0A6M8MYU5_9BACT</name>
<keyword evidence="4" id="KW-0812">Transmembrane</keyword>
<dbReference type="RefSeq" id="WP_066008174.1">
    <property type="nucleotide sequence ID" value="NZ_CP053848.1"/>
</dbReference>
<organism evidence="7 8">
    <name type="scientific">Campylobacter ornithocola</name>
    <dbReference type="NCBI Taxonomy" id="1848766"/>
    <lineage>
        <taxon>Bacteria</taxon>
        <taxon>Pseudomonadati</taxon>
        <taxon>Campylobacterota</taxon>
        <taxon>Epsilonproteobacteria</taxon>
        <taxon>Campylobacterales</taxon>
        <taxon>Campylobacteraceae</taxon>
        <taxon>Campylobacter</taxon>
    </lineage>
</organism>
<keyword evidence="7" id="KW-0969">Cilium</keyword>
<accession>A0A6M8MYU5</accession>
<evidence type="ECO:0000256" key="6">
    <source>
        <dbReference type="ARBA" id="ARBA00023136"/>
    </source>
</evidence>
<dbReference type="AlphaFoldDB" id="A0A6M8MYU5"/>
<proteinExistence type="inferred from homology"/>
<evidence type="ECO:0000313" key="7">
    <source>
        <dbReference type="EMBL" id="OCX42627.1"/>
    </source>
</evidence>
<dbReference type="InterPro" id="IPR050330">
    <property type="entry name" value="Bact_OuterMem_StrucFunc"/>
</dbReference>
<evidence type="ECO:0000256" key="4">
    <source>
        <dbReference type="ARBA" id="ARBA00022692"/>
    </source>
</evidence>
<dbReference type="Proteomes" id="UP000094873">
    <property type="component" value="Unassembled WGS sequence"/>
</dbReference>
<dbReference type="NCBIfam" id="NF006285">
    <property type="entry name" value="PRK08457.1"/>
    <property type="match status" value="1"/>
</dbReference>
<dbReference type="PANTHER" id="PTHR30329:SF21">
    <property type="entry name" value="LIPOPROTEIN YIAD-RELATED"/>
    <property type="match status" value="1"/>
</dbReference>
<comment type="caution">
    <text evidence="7">The sequence shown here is derived from an EMBL/GenBank/DDBJ whole genome shotgun (WGS) entry which is preliminary data.</text>
</comment>
<dbReference type="EMBL" id="LXSU01000107">
    <property type="protein sequence ID" value="OCX42627.1"/>
    <property type="molecule type" value="Genomic_DNA"/>
</dbReference>
<dbReference type="SUPFAM" id="SSF103088">
    <property type="entry name" value="OmpA-like"/>
    <property type="match status" value="1"/>
</dbReference>
<keyword evidence="7" id="KW-0966">Cell projection</keyword>
<evidence type="ECO:0000313" key="8">
    <source>
        <dbReference type="Proteomes" id="UP000094873"/>
    </source>
</evidence>
<keyword evidence="5" id="KW-1133">Transmembrane helix</keyword>
<dbReference type="OrthoDB" id="5292153at2"/>
<dbReference type="Pfam" id="PF13677">
    <property type="entry name" value="MotB_plug"/>
    <property type="match status" value="1"/>
</dbReference>
<dbReference type="PANTHER" id="PTHR30329">
    <property type="entry name" value="STATOR ELEMENT OF FLAGELLAR MOTOR COMPLEX"/>
    <property type="match status" value="1"/>
</dbReference>
<evidence type="ECO:0000256" key="1">
    <source>
        <dbReference type="ARBA" id="ARBA00004162"/>
    </source>
</evidence>
<sequence>MGKKHKCPECPAGEKWAVPYADFLSLLLALFIALWAISESNPAKTEALKTEFVKIFEFTASSPLEKESEVHNKYSAPSNANVEELEKLKKLSITQQENIEKLKAALDQRENNIVLNLPARVEFTRGSTEINSADVQDFLKRISEVLKRMPKQAQIELRGYTDTSDKDHKRNFDLASKRAQVVADYLIARGINPAQLIIVSFGDNYPLSANKEDEINNRVEFYIRVDSSDNQTRKSVLDQIGGGIFKR</sequence>
<dbReference type="Gene3D" id="3.30.1330.60">
    <property type="entry name" value="OmpA-like domain"/>
    <property type="match status" value="1"/>
</dbReference>
<evidence type="ECO:0000256" key="5">
    <source>
        <dbReference type="ARBA" id="ARBA00022989"/>
    </source>
</evidence>
<dbReference type="GO" id="GO:0005886">
    <property type="term" value="C:plasma membrane"/>
    <property type="evidence" value="ECO:0007669"/>
    <property type="project" value="UniProtKB-SubCell"/>
</dbReference>
<protein>
    <submittedName>
        <fullName evidence="7">Flagellar motor protein MotB</fullName>
    </submittedName>
</protein>
<gene>
    <name evidence="7" type="ORF">A7X81_06140</name>
</gene>
<keyword evidence="8" id="KW-1185">Reference proteome</keyword>